<protein>
    <submittedName>
        <fullName evidence="6">Endonuclease</fullName>
    </submittedName>
</protein>
<evidence type="ECO:0000259" key="5">
    <source>
        <dbReference type="Pfam" id="PF18962"/>
    </source>
</evidence>
<proteinExistence type="inferred from homology"/>
<keyword evidence="3" id="KW-0732">Signal</keyword>
<evidence type="ECO:0000256" key="3">
    <source>
        <dbReference type="ARBA" id="ARBA00022729"/>
    </source>
</evidence>
<reference evidence="7" key="2">
    <citation type="submission" date="2023-07" db="EMBL/GenBank/DDBJ databases">
        <title>Genome of Winogradskyella sp. E313.</title>
        <authorList>
            <person name="Zhou Y."/>
        </authorList>
    </citation>
    <scope>NUCLEOTIDE SEQUENCE [LARGE SCALE GENOMIC DNA]</scope>
    <source>
        <strain evidence="7">E313</strain>
    </source>
</reference>
<dbReference type="Proteomes" id="UP000778797">
    <property type="component" value="Unassembled WGS sequence"/>
</dbReference>
<dbReference type="PANTHER" id="PTHR33607:SF2">
    <property type="entry name" value="ENDONUCLEASE-1"/>
    <property type="match status" value="1"/>
</dbReference>
<evidence type="ECO:0000313" key="6">
    <source>
        <dbReference type="EMBL" id="MCC1484462.1"/>
    </source>
</evidence>
<dbReference type="InterPro" id="IPR044925">
    <property type="entry name" value="His-Me_finger_sf"/>
</dbReference>
<keyword evidence="2" id="KW-0540">Nuclease</keyword>
<dbReference type="PANTHER" id="PTHR33607">
    <property type="entry name" value="ENDONUCLEASE-1"/>
    <property type="match status" value="1"/>
</dbReference>
<dbReference type="Pfam" id="PF04231">
    <property type="entry name" value="Endonuclease_1"/>
    <property type="match status" value="2"/>
</dbReference>
<evidence type="ECO:0000313" key="7">
    <source>
        <dbReference type="Proteomes" id="UP000778797"/>
    </source>
</evidence>
<dbReference type="InterPro" id="IPR026444">
    <property type="entry name" value="Secre_tail"/>
</dbReference>
<dbReference type="Pfam" id="PF18962">
    <property type="entry name" value="Por_Secre_tail"/>
    <property type="match status" value="1"/>
</dbReference>
<dbReference type="SUPFAM" id="SSF141072">
    <property type="entry name" value="CalX-like"/>
    <property type="match status" value="1"/>
</dbReference>
<dbReference type="Gene3D" id="2.60.40.2030">
    <property type="match status" value="1"/>
</dbReference>
<accession>A0ABS8ENM6</accession>
<name>A0ABS8ENM6_9FLAO</name>
<gene>
    <name evidence="6" type="ORF">J1C55_07685</name>
</gene>
<organism evidence="6 7">
    <name type="scientific">Winogradskyella immobilis</name>
    <dbReference type="NCBI Taxonomy" id="2816852"/>
    <lineage>
        <taxon>Bacteria</taxon>
        <taxon>Pseudomonadati</taxon>
        <taxon>Bacteroidota</taxon>
        <taxon>Flavobacteriia</taxon>
        <taxon>Flavobacteriales</taxon>
        <taxon>Flavobacteriaceae</taxon>
        <taxon>Winogradskyella</taxon>
    </lineage>
</organism>
<dbReference type="InterPro" id="IPR038081">
    <property type="entry name" value="CalX-like_sf"/>
</dbReference>
<keyword evidence="7" id="KW-1185">Reference proteome</keyword>
<comment type="similarity">
    <text evidence="1">Belongs to the EndA/NucM nuclease family.</text>
</comment>
<evidence type="ECO:0000256" key="2">
    <source>
        <dbReference type="ARBA" id="ARBA00022722"/>
    </source>
</evidence>
<dbReference type="SUPFAM" id="SSF54060">
    <property type="entry name" value="His-Me finger endonucleases"/>
    <property type="match status" value="1"/>
</dbReference>
<dbReference type="RefSeq" id="WP_227476909.1">
    <property type="nucleotide sequence ID" value="NZ_JAFMPT010000008.1"/>
</dbReference>
<evidence type="ECO:0000256" key="4">
    <source>
        <dbReference type="ARBA" id="ARBA00022801"/>
    </source>
</evidence>
<comment type="caution">
    <text evidence="6">The sequence shown here is derived from an EMBL/GenBank/DDBJ whole genome shotgun (WGS) entry which is preliminary data.</text>
</comment>
<dbReference type="EMBL" id="JAFMPT010000008">
    <property type="protein sequence ID" value="MCC1484462.1"/>
    <property type="molecule type" value="Genomic_DNA"/>
</dbReference>
<keyword evidence="6" id="KW-0255">Endonuclease</keyword>
<feature type="domain" description="Secretion system C-terminal sorting" evidence="5">
    <location>
        <begin position="589"/>
        <end position="655"/>
    </location>
</feature>
<dbReference type="GO" id="GO:0004519">
    <property type="term" value="F:endonuclease activity"/>
    <property type="evidence" value="ECO:0007669"/>
    <property type="project" value="UniProtKB-KW"/>
</dbReference>
<dbReference type="InterPro" id="IPR007346">
    <property type="entry name" value="Endonuclease-I"/>
</dbReference>
<dbReference type="NCBIfam" id="TIGR04183">
    <property type="entry name" value="Por_Secre_tail"/>
    <property type="match status" value="1"/>
</dbReference>
<reference evidence="7" key="1">
    <citation type="submission" date="2021-03" db="EMBL/GenBank/DDBJ databases">
        <title>Genome of Cognatishimia sp. F0-27.</title>
        <authorList>
            <person name="Ping X."/>
        </authorList>
    </citation>
    <scope>NUCLEOTIDE SEQUENCE [LARGE SCALE GENOMIC DNA]</scope>
    <source>
        <strain evidence="7">E313</strain>
    </source>
</reference>
<sequence length="656" mass="71755">MLRYFLLIILLFSTLISIDAQDLIINELDADTPGVDNQEFIELKSITPNFSTDGFVLVFFNGSTSGGDTSYLAYDLSGFTTDSNGLLVLGSTGVSPFPQIVINESVIQNGADAVAIYSGTLDMFPGGTLATQTNLIDALVYGTNDATDDGLLALLGKTIQHNDNGTNANPKSIQRFVDDMGDVIFSAELPTPRMPNDGSGIVFNPVSITVDQSDYNEGDSFTITFTSETNVTSDLNFNINLDNGTFNISDFSGDTNLTIPNGQNTISTTITLTDDTIDEGDEVLRIQFIDLVEPIIASNNLVEVRVVDNDFTTAAWGTPVNPTFGLVTSTQPNGYYNSLDGLADLDLRQAIQDIIADPNVVRAQTYADVIDILKLADQNPENSNEVWLVYTEEGRSKLDFQTSSSNVGKWNREHTFPLSRAGYNGIDADDIADGIDVFFLTEADSLRHGYSDAHALRAVDGSENSSRGSRHYGAGEYIGPSGTLGSFRGDVARGVLFLELRYNGLEVIDGFTTSTGQMGDLATLLDWHRNDPPDDFEMNRNNIVFEWQKNRNPLIDQPLLVEFIWGNRVGDVWQQTLSANENNTLNIDVYPNPTDDRIFIKGLNEPAEIKVFSVEGKELLSETVSNNTMDLKLSSGLYLIEIVTDKGSAIKRIIVK</sequence>
<evidence type="ECO:0000256" key="1">
    <source>
        <dbReference type="ARBA" id="ARBA00006429"/>
    </source>
</evidence>
<keyword evidence="4" id="KW-0378">Hydrolase</keyword>